<dbReference type="Proteomes" id="UP000749559">
    <property type="component" value="Unassembled WGS sequence"/>
</dbReference>
<sequence>MINQSPTTHTMKIDNRVENKIKLELNPEGAQGGYTTDADFKKQQLRQIVIAQARMLQRSKTQPDITHKPPMGAGGGMYQQRSKTPTASGSSASVELHRNQKLRSIYGACCGITLLGEEQHLNFRRAMSSKGSRTLGTTRRYQGGLNACVWGGGIMDQGVEMIGVHPYANWYVTHD</sequence>
<feature type="compositionally biased region" description="Polar residues" evidence="1">
    <location>
        <begin position="79"/>
        <end position="93"/>
    </location>
</feature>
<feature type="region of interest" description="Disordered" evidence="1">
    <location>
        <begin position="57"/>
        <end position="94"/>
    </location>
</feature>
<keyword evidence="3" id="KW-1185">Reference proteome</keyword>
<protein>
    <submittedName>
        <fullName evidence="2">Uncharacterized protein</fullName>
    </submittedName>
</protein>
<dbReference type="EMBL" id="CAIIXF020000001">
    <property type="protein sequence ID" value="CAH1773456.1"/>
    <property type="molecule type" value="Genomic_DNA"/>
</dbReference>
<comment type="caution">
    <text evidence="2">The sequence shown here is derived from an EMBL/GenBank/DDBJ whole genome shotgun (WGS) entry which is preliminary data.</text>
</comment>
<gene>
    <name evidence="2" type="ORF">OFUS_LOCUS1053</name>
</gene>
<evidence type="ECO:0000313" key="3">
    <source>
        <dbReference type="Proteomes" id="UP000749559"/>
    </source>
</evidence>
<dbReference type="AlphaFoldDB" id="A0A8S4MXA2"/>
<organism evidence="2 3">
    <name type="scientific">Owenia fusiformis</name>
    <name type="common">Polychaete worm</name>
    <dbReference type="NCBI Taxonomy" id="6347"/>
    <lineage>
        <taxon>Eukaryota</taxon>
        <taxon>Metazoa</taxon>
        <taxon>Spiralia</taxon>
        <taxon>Lophotrochozoa</taxon>
        <taxon>Annelida</taxon>
        <taxon>Polychaeta</taxon>
        <taxon>Sedentaria</taxon>
        <taxon>Canalipalpata</taxon>
        <taxon>Sabellida</taxon>
        <taxon>Oweniida</taxon>
        <taxon>Oweniidae</taxon>
        <taxon>Owenia</taxon>
    </lineage>
</organism>
<evidence type="ECO:0000256" key="1">
    <source>
        <dbReference type="SAM" id="MobiDB-lite"/>
    </source>
</evidence>
<name>A0A8S4MXA2_OWEFU</name>
<accession>A0A8S4MXA2</accession>
<reference evidence="2" key="1">
    <citation type="submission" date="2022-03" db="EMBL/GenBank/DDBJ databases">
        <authorList>
            <person name="Martin C."/>
        </authorList>
    </citation>
    <scope>NUCLEOTIDE SEQUENCE</scope>
</reference>
<evidence type="ECO:0000313" key="2">
    <source>
        <dbReference type="EMBL" id="CAH1773456.1"/>
    </source>
</evidence>
<proteinExistence type="predicted"/>